<feature type="region of interest" description="Disordered" evidence="1">
    <location>
        <begin position="1"/>
        <end position="20"/>
    </location>
</feature>
<accession>A0ABS6AMF6</accession>
<evidence type="ECO:0000256" key="1">
    <source>
        <dbReference type="SAM" id="MobiDB-lite"/>
    </source>
</evidence>
<gene>
    <name evidence="2" type="ORF">KNW02_12060</name>
</gene>
<evidence type="ECO:0000313" key="2">
    <source>
        <dbReference type="EMBL" id="MBU3030849.1"/>
    </source>
</evidence>
<dbReference type="Proteomes" id="UP001166191">
    <property type="component" value="Unassembled WGS sequence"/>
</dbReference>
<dbReference type="EMBL" id="JAHKNG010000020">
    <property type="protein sequence ID" value="MBU3030849.1"/>
    <property type="molecule type" value="Genomic_DNA"/>
</dbReference>
<name>A0ABS6AMF6_9RHOB</name>
<dbReference type="Pfam" id="PF05069">
    <property type="entry name" value="Phage_tail_S"/>
    <property type="match status" value="1"/>
</dbReference>
<keyword evidence="3" id="KW-1185">Reference proteome</keyword>
<comment type="caution">
    <text evidence="2">The sequence shown here is derived from an EMBL/GenBank/DDBJ whole genome shotgun (WGS) entry which is preliminary data.</text>
</comment>
<organism evidence="2 3">
    <name type="scientific">Paracoccus marinaquae</name>
    <dbReference type="NCBI Taxonomy" id="2841926"/>
    <lineage>
        <taxon>Bacteria</taxon>
        <taxon>Pseudomonadati</taxon>
        <taxon>Pseudomonadota</taxon>
        <taxon>Alphaproteobacteria</taxon>
        <taxon>Rhodobacterales</taxon>
        <taxon>Paracoccaceae</taxon>
        <taxon>Paracoccus</taxon>
    </lineage>
</organism>
<dbReference type="RefSeq" id="WP_216033525.1">
    <property type="nucleotide sequence ID" value="NZ_JAHKNG010000020.1"/>
</dbReference>
<dbReference type="InterPro" id="IPR006522">
    <property type="entry name" value="Phage_virion_morphogenesis"/>
</dbReference>
<sequence length="40" mass="4313">MGAVHQFGGNDTPARPYLGLSGENRDEIERLVATGLEDLL</sequence>
<protein>
    <submittedName>
        <fullName evidence="2">Phage virion morphogenesis protein</fullName>
    </submittedName>
</protein>
<evidence type="ECO:0000313" key="3">
    <source>
        <dbReference type="Proteomes" id="UP001166191"/>
    </source>
</evidence>
<proteinExistence type="predicted"/>
<reference evidence="2" key="1">
    <citation type="submission" date="2021-06" db="EMBL/GenBank/DDBJ databases">
        <title>Paracoccus bacterium XHP0099 sp. nov., isolated from the surface waters of the Yellow Sea.</title>
        <authorList>
            <person name="Xue H."/>
            <person name="Zhang D."/>
        </authorList>
    </citation>
    <scope>NUCLEOTIDE SEQUENCE</scope>
    <source>
        <strain evidence="2">XHP0099</strain>
    </source>
</reference>